<dbReference type="Proteomes" id="UP000228859">
    <property type="component" value="Unassembled WGS sequence"/>
</dbReference>
<feature type="transmembrane region" description="Helical" evidence="1">
    <location>
        <begin position="66"/>
        <end position="83"/>
    </location>
</feature>
<comment type="caution">
    <text evidence="2">The sequence shown here is derived from an EMBL/GenBank/DDBJ whole genome shotgun (WGS) entry which is preliminary data.</text>
</comment>
<dbReference type="EMBL" id="DLUI01000143">
    <property type="protein sequence ID" value="DAB37666.1"/>
    <property type="molecule type" value="Genomic_DNA"/>
</dbReference>
<evidence type="ECO:0000313" key="2">
    <source>
        <dbReference type="EMBL" id="DAB37666.1"/>
    </source>
</evidence>
<proteinExistence type="predicted"/>
<accession>A0A2D3WHA1</accession>
<feature type="transmembrane region" description="Helical" evidence="1">
    <location>
        <begin position="6"/>
        <end position="23"/>
    </location>
</feature>
<gene>
    <name evidence="2" type="ORF">CFH83_09915</name>
</gene>
<name>A0A2D3WHA1_9BACT</name>
<keyword evidence="1" id="KW-0472">Membrane</keyword>
<reference evidence="2 3" key="1">
    <citation type="journal article" date="2017" name="Front. Microbiol.">
        <title>Comparative Genomic Analysis of the Class Epsilonproteobacteria and Proposed Reclassification to Epsilonbacteraeota (phyl. nov.).</title>
        <authorList>
            <person name="Waite D.W."/>
            <person name="Vanwonterghem I."/>
            <person name="Rinke C."/>
            <person name="Parks D.H."/>
            <person name="Zhang Y."/>
            <person name="Takai K."/>
            <person name="Sievert S.M."/>
            <person name="Simon J."/>
            <person name="Campbell B.J."/>
            <person name="Hanson T.E."/>
            <person name="Woyke T."/>
            <person name="Klotz M.G."/>
            <person name="Hugenholtz P."/>
        </authorList>
    </citation>
    <scope>NUCLEOTIDE SEQUENCE [LARGE SCALE GENOMIC DNA]</scope>
    <source>
        <strain evidence="2">UBA12443</strain>
    </source>
</reference>
<feature type="transmembrane region" description="Helical" evidence="1">
    <location>
        <begin position="35"/>
        <end position="54"/>
    </location>
</feature>
<dbReference type="AlphaFoldDB" id="A0A2D3WHA1"/>
<sequence length="180" mass="21126">MKKYVVAKSVLFTFGIWFIVNYIGGDYDCDKKCILTDVGKFLAIFFLISFVLLFVEKMREKVLKMWQIYVPAMFVLFSAIHYFDTAQHEQQLKIQKEYIDFKMQYASMEFKNINKSEIDKVMSIDLTEHNKAFDKYANLTINGYKDMVGRTMMGLTLGCLLILLLDGLAMYFHKNENFTT</sequence>
<evidence type="ECO:0000256" key="1">
    <source>
        <dbReference type="SAM" id="Phobius"/>
    </source>
</evidence>
<feature type="transmembrane region" description="Helical" evidence="1">
    <location>
        <begin position="152"/>
        <end position="172"/>
    </location>
</feature>
<dbReference type="RefSeq" id="WP_294893666.1">
    <property type="nucleotide sequence ID" value="NZ_DLUI01000143.1"/>
</dbReference>
<protein>
    <submittedName>
        <fullName evidence="2">Uncharacterized protein</fullName>
    </submittedName>
</protein>
<keyword evidence="1" id="KW-1133">Transmembrane helix</keyword>
<evidence type="ECO:0000313" key="3">
    <source>
        <dbReference type="Proteomes" id="UP000228859"/>
    </source>
</evidence>
<keyword evidence="1" id="KW-0812">Transmembrane</keyword>
<organism evidence="2 3">
    <name type="scientific">Sulfuricurvum kujiense</name>
    <dbReference type="NCBI Taxonomy" id="148813"/>
    <lineage>
        <taxon>Bacteria</taxon>
        <taxon>Pseudomonadati</taxon>
        <taxon>Campylobacterota</taxon>
        <taxon>Epsilonproteobacteria</taxon>
        <taxon>Campylobacterales</taxon>
        <taxon>Sulfurimonadaceae</taxon>
        <taxon>Sulfuricurvum</taxon>
    </lineage>
</organism>